<evidence type="ECO:0000259" key="7">
    <source>
        <dbReference type="PROSITE" id="PS50110"/>
    </source>
</evidence>
<name>A0ABS8YDT6_9BACL</name>
<dbReference type="PANTHER" id="PTHR43214">
    <property type="entry name" value="TWO-COMPONENT RESPONSE REGULATOR"/>
    <property type="match status" value="1"/>
</dbReference>
<dbReference type="InterPro" id="IPR058245">
    <property type="entry name" value="NreC/VraR/RcsB-like_REC"/>
</dbReference>
<dbReference type="PANTHER" id="PTHR43214:SF43">
    <property type="entry name" value="TWO-COMPONENT RESPONSE REGULATOR"/>
    <property type="match status" value="1"/>
</dbReference>
<dbReference type="CDD" id="cd17535">
    <property type="entry name" value="REC_NarL-like"/>
    <property type="match status" value="1"/>
</dbReference>
<dbReference type="PROSITE" id="PS50043">
    <property type="entry name" value="HTH_LUXR_2"/>
    <property type="match status" value="1"/>
</dbReference>
<dbReference type="InterPro" id="IPR001789">
    <property type="entry name" value="Sig_transdc_resp-reg_receiver"/>
</dbReference>
<dbReference type="SMART" id="SM00421">
    <property type="entry name" value="HTH_LUXR"/>
    <property type="match status" value="1"/>
</dbReference>
<feature type="domain" description="HTH luxR-type" evidence="6">
    <location>
        <begin position="147"/>
        <end position="212"/>
    </location>
</feature>
<comment type="caution">
    <text evidence="8">The sequence shown here is derived from an EMBL/GenBank/DDBJ whole genome shotgun (WGS) entry which is preliminary data.</text>
</comment>
<evidence type="ECO:0000256" key="3">
    <source>
        <dbReference type="ARBA" id="ARBA00023125"/>
    </source>
</evidence>
<dbReference type="PRINTS" id="PR00038">
    <property type="entry name" value="HTHLUXR"/>
</dbReference>
<dbReference type="InterPro" id="IPR000792">
    <property type="entry name" value="Tscrpt_reg_LuxR_C"/>
</dbReference>
<evidence type="ECO:0000313" key="9">
    <source>
        <dbReference type="Proteomes" id="UP001199916"/>
    </source>
</evidence>
<dbReference type="PROSITE" id="PS50110">
    <property type="entry name" value="RESPONSE_REGULATORY"/>
    <property type="match status" value="1"/>
</dbReference>
<evidence type="ECO:0000256" key="2">
    <source>
        <dbReference type="ARBA" id="ARBA00023015"/>
    </source>
</evidence>
<dbReference type="InterPro" id="IPR039420">
    <property type="entry name" value="WalR-like"/>
</dbReference>
<dbReference type="EMBL" id="JAJNBZ010000006">
    <property type="protein sequence ID" value="MCE5169712.1"/>
    <property type="molecule type" value="Genomic_DNA"/>
</dbReference>
<dbReference type="Proteomes" id="UP001199916">
    <property type="component" value="Unassembled WGS sequence"/>
</dbReference>
<organism evidence="8 9">
    <name type="scientific">Paenibacillus profundus</name>
    <dbReference type="NCBI Taxonomy" id="1173085"/>
    <lineage>
        <taxon>Bacteria</taxon>
        <taxon>Bacillati</taxon>
        <taxon>Bacillota</taxon>
        <taxon>Bacilli</taxon>
        <taxon>Bacillales</taxon>
        <taxon>Paenibacillaceae</taxon>
        <taxon>Paenibacillus</taxon>
    </lineage>
</organism>
<keyword evidence="2" id="KW-0805">Transcription regulation</keyword>
<dbReference type="InterPro" id="IPR011006">
    <property type="entry name" value="CheY-like_superfamily"/>
</dbReference>
<keyword evidence="4" id="KW-0804">Transcription</keyword>
<dbReference type="Gene3D" id="3.40.50.2300">
    <property type="match status" value="1"/>
</dbReference>
<keyword evidence="9" id="KW-1185">Reference proteome</keyword>
<dbReference type="SMART" id="SM00448">
    <property type="entry name" value="REC"/>
    <property type="match status" value="1"/>
</dbReference>
<feature type="modified residue" description="4-aspartylphosphate" evidence="5">
    <location>
        <position position="55"/>
    </location>
</feature>
<keyword evidence="3" id="KW-0238">DNA-binding</keyword>
<dbReference type="SUPFAM" id="SSF52172">
    <property type="entry name" value="CheY-like"/>
    <property type="match status" value="1"/>
</dbReference>
<evidence type="ECO:0000259" key="6">
    <source>
        <dbReference type="PROSITE" id="PS50043"/>
    </source>
</evidence>
<reference evidence="8 9" key="1">
    <citation type="submission" date="2021-11" db="EMBL/GenBank/DDBJ databases">
        <title>Draft genome sequence of Paenibacillus profundus YoMME, a new Gram-positive bacteria with exoelectrogenic properties.</title>
        <authorList>
            <person name="Hubenova Y."/>
            <person name="Hubenova E."/>
            <person name="Manasiev Y."/>
            <person name="Peykov S."/>
            <person name="Mitov M."/>
        </authorList>
    </citation>
    <scope>NUCLEOTIDE SEQUENCE [LARGE SCALE GENOMIC DNA]</scope>
    <source>
        <strain evidence="8 9">YoMME</strain>
    </source>
</reference>
<dbReference type="CDD" id="cd06170">
    <property type="entry name" value="LuxR_C_like"/>
    <property type="match status" value="1"/>
</dbReference>
<evidence type="ECO:0000256" key="5">
    <source>
        <dbReference type="PROSITE-ProRule" id="PRU00169"/>
    </source>
</evidence>
<gene>
    <name evidence="8" type="ORF">LQV63_10340</name>
</gene>
<proteinExistence type="predicted"/>
<dbReference type="PROSITE" id="PS00622">
    <property type="entry name" value="HTH_LUXR_1"/>
    <property type="match status" value="1"/>
</dbReference>
<keyword evidence="1 5" id="KW-0597">Phosphoprotein</keyword>
<dbReference type="RefSeq" id="WP_233696626.1">
    <property type="nucleotide sequence ID" value="NZ_JAJNBZ010000006.1"/>
</dbReference>
<dbReference type="InterPro" id="IPR016032">
    <property type="entry name" value="Sig_transdc_resp-reg_C-effctor"/>
</dbReference>
<evidence type="ECO:0000256" key="1">
    <source>
        <dbReference type="ARBA" id="ARBA00022553"/>
    </source>
</evidence>
<sequence>MAIKVLLVDDHTVVLRGLRFFLRMQRDIEVIGEALNGIDAIRMSETLKPDVVVMDLMLPQMNGIEATRHIRQHLPDTKVLVLTSYFDKDHVVPAIQAGANGYLMKDIMPDELVQAIVGVHQGQVQLHPGVTEQLMSHLACRPEPEDNEPNLESLTHREKEVLRLISLGKSNKEIAADIHITEKTVKTHVSNLLGKLGMSARTQAAIFAVKKGLAE</sequence>
<dbReference type="SUPFAM" id="SSF46894">
    <property type="entry name" value="C-terminal effector domain of the bipartite response regulators"/>
    <property type="match status" value="1"/>
</dbReference>
<dbReference type="Pfam" id="PF00196">
    <property type="entry name" value="GerE"/>
    <property type="match status" value="1"/>
</dbReference>
<accession>A0ABS8YDT6</accession>
<protein>
    <submittedName>
        <fullName evidence="8">Response regulator transcription factor</fullName>
    </submittedName>
</protein>
<evidence type="ECO:0000313" key="8">
    <source>
        <dbReference type="EMBL" id="MCE5169712.1"/>
    </source>
</evidence>
<feature type="domain" description="Response regulatory" evidence="7">
    <location>
        <begin position="4"/>
        <end position="120"/>
    </location>
</feature>
<dbReference type="Pfam" id="PF00072">
    <property type="entry name" value="Response_reg"/>
    <property type="match status" value="1"/>
</dbReference>
<evidence type="ECO:0000256" key="4">
    <source>
        <dbReference type="ARBA" id="ARBA00023163"/>
    </source>
</evidence>